<sequence>MGNKLFRFLIDRYQQGQASKQEKQLFDDWYESLDDRIQVPETDNEARRNQSWRRLLATIDNTEPVKQKSNLPLGRWLVTAVALLIASIGLFYWNTQQESQQQAHVAVVPAYRTITTQVGERKRVDLPDGSTITLNARSQLRFDENQYGRTTRMVELLSGEAFFDVAKDSSRAFIVQAGVLQTTVLGTSFNIQAYGEMPEQVISVFTGRVQVQRGTHMLGTLEKGQRIRFEKERANSLTEDFDREYSHSWTSGRVVLQDAEFNELALAIKNTYGIVLRAGNDHVARQQYSMPIIKYVSVDEALRAIQSIHQNKIRKEGNTVILY</sequence>
<name>A0A4U0H3A8_9SPHI</name>
<dbReference type="Gene3D" id="2.60.120.1440">
    <property type="match status" value="1"/>
</dbReference>
<keyword evidence="4" id="KW-1185">Reference proteome</keyword>
<evidence type="ECO:0000313" key="4">
    <source>
        <dbReference type="Proteomes" id="UP000309872"/>
    </source>
</evidence>
<dbReference type="InterPro" id="IPR032508">
    <property type="entry name" value="FecR_C"/>
</dbReference>
<comment type="caution">
    <text evidence="3">The sequence shown here is derived from an EMBL/GenBank/DDBJ whole genome shotgun (WGS) entry which is preliminary data.</text>
</comment>
<dbReference type="OrthoDB" id="1452822at2"/>
<gene>
    <name evidence="3" type="ORF">FAZ19_12990</name>
</gene>
<dbReference type="Pfam" id="PF16344">
    <property type="entry name" value="FecR_C"/>
    <property type="match status" value="1"/>
</dbReference>
<organism evidence="3 4">
    <name type="scientific">Sphingobacterium alkalisoli</name>
    <dbReference type="NCBI Taxonomy" id="1874115"/>
    <lineage>
        <taxon>Bacteria</taxon>
        <taxon>Pseudomonadati</taxon>
        <taxon>Bacteroidota</taxon>
        <taxon>Sphingobacteriia</taxon>
        <taxon>Sphingobacteriales</taxon>
        <taxon>Sphingobacteriaceae</taxon>
        <taxon>Sphingobacterium</taxon>
    </lineage>
</organism>
<dbReference type="AlphaFoldDB" id="A0A4U0H3A8"/>
<dbReference type="PIRSF" id="PIRSF018266">
    <property type="entry name" value="FecR"/>
    <property type="match status" value="1"/>
</dbReference>
<dbReference type="RefSeq" id="WP_136821135.1">
    <property type="nucleotide sequence ID" value="NZ_BMJX01000003.1"/>
</dbReference>
<dbReference type="PANTHER" id="PTHR30273">
    <property type="entry name" value="PERIPLASMIC SIGNAL SENSOR AND SIGMA FACTOR ACTIVATOR FECR-RELATED"/>
    <property type="match status" value="1"/>
</dbReference>
<protein>
    <submittedName>
        <fullName evidence="3">DUF4974 domain-containing protein</fullName>
    </submittedName>
</protein>
<dbReference type="PANTHER" id="PTHR30273:SF2">
    <property type="entry name" value="PROTEIN FECR"/>
    <property type="match status" value="1"/>
</dbReference>
<feature type="domain" description="FecR protein" evidence="1">
    <location>
        <begin position="113"/>
        <end position="210"/>
    </location>
</feature>
<evidence type="ECO:0000259" key="2">
    <source>
        <dbReference type="Pfam" id="PF16344"/>
    </source>
</evidence>
<evidence type="ECO:0000259" key="1">
    <source>
        <dbReference type="Pfam" id="PF04773"/>
    </source>
</evidence>
<dbReference type="Pfam" id="PF04773">
    <property type="entry name" value="FecR"/>
    <property type="match status" value="1"/>
</dbReference>
<accession>A0A4U0H3A8</accession>
<dbReference type="Gene3D" id="3.55.50.30">
    <property type="match status" value="1"/>
</dbReference>
<proteinExistence type="predicted"/>
<reference evidence="3 4" key="1">
    <citation type="submission" date="2019-04" db="EMBL/GenBank/DDBJ databases">
        <title>Sphingobacterium olei sp. nov., isolated from oil-contaminated soil.</title>
        <authorList>
            <person name="Liu B."/>
        </authorList>
    </citation>
    <scope>NUCLEOTIDE SEQUENCE [LARGE SCALE GENOMIC DNA]</scope>
    <source>
        <strain evidence="3 4">Y3L14</strain>
    </source>
</reference>
<dbReference type="InterPro" id="IPR006860">
    <property type="entry name" value="FecR"/>
</dbReference>
<dbReference type="GO" id="GO:0016989">
    <property type="term" value="F:sigma factor antagonist activity"/>
    <property type="evidence" value="ECO:0007669"/>
    <property type="project" value="TreeGrafter"/>
</dbReference>
<dbReference type="EMBL" id="SUKA01000003">
    <property type="protein sequence ID" value="TJY66006.1"/>
    <property type="molecule type" value="Genomic_DNA"/>
</dbReference>
<evidence type="ECO:0000313" key="3">
    <source>
        <dbReference type="EMBL" id="TJY66006.1"/>
    </source>
</evidence>
<dbReference type="Proteomes" id="UP000309872">
    <property type="component" value="Unassembled WGS sequence"/>
</dbReference>
<feature type="domain" description="Protein FecR C-terminal" evidence="2">
    <location>
        <begin position="254"/>
        <end position="322"/>
    </location>
</feature>
<dbReference type="InterPro" id="IPR012373">
    <property type="entry name" value="Ferrdict_sens_TM"/>
</dbReference>